<dbReference type="InterPro" id="IPR050679">
    <property type="entry name" value="Bact_HTH_transcr_reg"/>
</dbReference>
<keyword evidence="2" id="KW-0238">DNA-binding</keyword>
<evidence type="ECO:0000259" key="4">
    <source>
        <dbReference type="PROSITE" id="PS50949"/>
    </source>
</evidence>
<name>A0ABN1BF59_9ACTN</name>
<dbReference type="Gene3D" id="1.10.10.10">
    <property type="entry name" value="Winged helix-like DNA-binding domain superfamily/Winged helix DNA-binding domain"/>
    <property type="match status" value="1"/>
</dbReference>
<keyword evidence="6" id="KW-1185">Reference proteome</keyword>
<dbReference type="SMART" id="SM00345">
    <property type="entry name" value="HTH_GNTR"/>
    <property type="match status" value="1"/>
</dbReference>
<dbReference type="PANTHER" id="PTHR44846:SF17">
    <property type="entry name" value="GNTR-FAMILY TRANSCRIPTIONAL REGULATOR"/>
    <property type="match status" value="1"/>
</dbReference>
<evidence type="ECO:0000256" key="2">
    <source>
        <dbReference type="ARBA" id="ARBA00023125"/>
    </source>
</evidence>
<keyword evidence="3" id="KW-0804">Transcription</keyword>
<comment type="caution">
    <text evidence="5">The sequence shown here is derived from an EMBL/GenBank/DDBJ whole genome shotgun (WGS) entry which is preliminary data.</text>
</comment>
<dbReference type="InterPro" id="IPR028978">
    <property type="entry name" value="Chorismate_lyase_/UTRA_dom_sf"/>
</dbReference>
<dbReference type="Pfam" id="PF07702">
    <property type="entry name" value="UTRA"/>
    <property type="match status" value="1"/>
</dbReference>
<keyword evidence="1" id="KW-0805">Transcription regulation</keyword>
<evidence type="ECO:0000313" key="5">
    <source>
        <dbReference type="EMBL" id="GAA0496453.1"/>
    </source>
</evidence>
<sequence>MAKKYERIADALRQSIRAGQLKPGDRLPAETALAEQYKTSVPTMRDALGELLAEGLIDKRHGVGNFVREPRPRVERSNQRHQWEKNRARLLESERLKTGSTEHDTGLTVSDLAFKATYREVKADEDLAAVFSVPVGTRLLEREYRTFPREGDAPFSLVCSHLLYSAVSSNPDLLDASNEPWPGGTQNQLLTVGIELDRIVERITARPPTAEEAEELGLQKGVSVFVLRKISIDTGDRVVEVSDVIMPGDVTELVFTTPLDRW</sequence>
<dbReference type="Gene3D" id="3.40.1410.10">
    <property type="entry name" value="Chorismate lyase-like"/>
    <property type="match status" value="1"/>
</dbReference>
<protein>
    <submittedName>
        <fullName evidence="5">GntR family transcriptional regulator</fullName>
    </submittedName>
</protein>
<feature type="domain" description="HTH gntR-type" evidence="4">
    <location>
        <begin position="2"/>
        <end position="70"/>
    </location>
</feature>
<accession>A0ABN1BF59</accession>
<gene>
    <name evidence="5" type="ORF">GCM10010361_72400</name>
</gene>
<dbReference type="SUPFAM" id="SSF46785">
    <property type="entry name" value="Winged helix' DNA-binding domain"/>
    <property type="match status" value="1"/>
</dbReference>
<dbReference type="InterPro" id="IPR036388">
    <property type="entry name" value="WH-like_DNA-bd_sf"/>
</dbReference>
<dbReference type="PANTHER" id="PTHR44846">
    <property type="entry name" value="MANNOSYL-D-GLYCERATE TRANSPORT/METABOLISM SYSTEM REPRESSOR MNGR-RELATED"/>
    <property type="match status" value="1"/>
</dbReference>
<dbReference type="Proteomes" id="UP001500909">
    <property type="component" value="Unassembled WGS sequence"/>
</dbReference>
<dbReference type="InterPro" id="IPR000524">
    <property type="entry name" value="Tscrpt_reg_HTH_GntR"/>
</dbReference>
<dbReference type="SMART" id="SM00866">
    <property type="entry name" value="UTRA"/>
    <property type="match status" value="1"/>
</dbReference>
<organism evidence="5 6">
    <name type="scientific">Streptomyces olivaceiscleroticus</name>
    <dbReference type="NCBI Taxonomy" id="68245"/>
    <lineage>
        <taxon>Bacteria</taxon>
        <taxon>Bacillati</taxon>
        <taxon>Actinomycetota</taxon>
        <taxon>Actinomycetes</taxon>
        <taxon>Kitasatosporales</taxon>
        <taxon>Streptomycetaceae</taxon>
        <taxon>Streptomyces</taxon>
    </lineage>
</organism>
<dbReference type="RefSeq" id="WP_346099753.1">
    <property type="nucleotide sequence ID" value="NZ_BAAABY010000057.1"/>
</dbReference>
<dbReference type="Pfam" id="PF00392">
    <property type="entry name" value="GntR"/>
    <property type="match status" value="1"/>
</dbReference>
<reference evidence="5 6" key="1">
    <citation type="journal article" date="2019" name="Int. J. Syst. Evol. Microbiol.">
        <title>The Global Catalogue of Microorganisms (GCM) 10K type strain sequencing project: providing services to taxonomists for standard genome sequencing and annotation.</title>
        <authorList>
            <consortium name="The Broad Institute Genomics Platform"/>
            <consortium name="The Broad Institute Genome Sequencing Center for Infectious Disease"/>
            <person name="Wu L."/>
            <person name="Ma J."/>
        </authorList>
    </citation>
    <scope>NUCLEOTIDE SEQUENCE [LARGE SCALE GENOMIC DNA]</scope>
    <source>
        <strain evidence="5 6">JCM 4805</strain>
    </source>
</reference>
<proteinExistence type="predicted"/>
<dbReference type="SUPFAM" id="SSF64288">
    <property type="entry name" value="Chorismate lyase-like"/>
    <property type="match status" value="1"/>
</dbReference>
<dbReference type="PROSITE" id="PS50949">
    <property type="entry name" value="HTH_GNTR"/>
    <property type="match status" value="1"/>
</dbReference>
<evidence type="ECO:0000256" key="1">
    <source>
        <dbReference type="ARBA" id="ARBA00023015"/>
    </source>
</evidence>
<dbReference type="EMBL" id="BAAABY010000057">
    <property type="protein sequence ID" value="GAA0496453.1"/>
    <property type="molecule type" value="Genomic_DNA"/>
</dbReference>
<evidence type="ECO:0000256" key="3">
    <source>
        <dbReference type="ARBA" id="ARBA00023163"/>
    </source>
</evidence>
<evidence type="ECO:0000313" key="6">
    <source>
        <dbReference type="Proteomes" id="UP001500909"/>
    </source>
</evidence>
<dbReference type="InterPro" id="IPR036390">
    <property type="entry name" value="WH_DNA-bd_sf"/>
</dbReference>
<dbReference type="CDD" id="cd07377">
    <property type="entry name" value="WHTH_GntR"/>
    <property type="match status" value="1"/>
</dbReference>
<dbReference type="InterPro" id="IPR011663">
    <property type="entry name" value="UTRA"/>
</dbReference>